<dbReference type="FunCoup" id="G7DUL7">
    <property type="interactions" value="2"/>
</dbReference>
<reference evidence="17 18" key="2">
    <citation type="journal article" date="2012" name="Open Biol.">
        <title>Characteristics of nucleosomes and linker DNA regions on the genome of the basidiomycete Mixia osmundae revealed by mono- and dinucleosome mapping.</title>
        <authorList>
            <person name="Nishida H."/>
            <person name="Kondo S."/>
            <person name="Matsumoto T."/>
            <person name="Suzuki Y."/>
            <person name="Yoshikawa H."/>
            <person name="Taylor T.D."/>
            <person name="Sugiyama J."/>
        </authorList>
    </citation>
    <scope>NUCLEOTIDE SEQUENCE [LARGE SCALE GENOMIC DNA]</scope>
    <source>
        <strain evidence="18">CBS 9802 / IAM 14324 / JCM 22182 / KY 12970</strain>
    </source>
</reference>
<keyword evidence="11" id="KW-0995">Kinetochore</keyword>
<dbReference type="AlphaFoldDB" id="G7DUL7"/>
<keyword evidence="15" id="KW-0137">Centromere</keyword>
<evidence type="ECO:0000256" key="7">
    <source>
        <dbReference type="ARBA" id="ARBA00022490"/>
    </source>
</evidence>
<evidence type="ECO:0000256" key="10">
    <source>
        <dbReference type="ARBA" id="ARBA00022776"/>
    </source>
</evidence>
<evidence type="ECO:0000313" key="18">
    <source>
        <dbReference type="Proteomes" id="UP000009131"/>
    </source>
</evidence>
<organism evidence="17 18">
    <name type="scientific">Mixia osmundae (strain CBS 9802 / IAM 14324 / JCM 22182 / KY 12970)</name>
    <dbReference type="NCBI Taxonomy" id="764103"/>
    <lineage>
        <taxon>Eukaryota</taxon>
        <taxon>Fungi</taxon>
        <taxon>Dikarya</taxon>
        <taxon>Basidiomycota</taxon>
        <taxon>Pucciniomycotina</taxon>
        <taxon>Mixiomycetes</taxon>
        <taxon>Mixiales</taxon>
        <taxon>Mixiaceae</taxon>
        <taxon>Mixia</taxon>
    </lineage>
</organism>
<evidence type="ECO:0000256" key="4">
    <source>
        <dbReference type="ARBA" id="ARBA00009754"/>
    </source>
</evidence>
<dbReference type="HOGENOM" id="CLU_177920_1_1_1"/>
<accession>G7DUL7</accession>
<evidence type="ECO:0000256" key="5">
    <source>
        <dbReference type="ARBA" id="ARBA00020259"/>
    </source>
</evidence>
<evidence type="ECO:0000313" key="17">
    <source>
        <dbReference type="EMBL" id="GAA94277.1"/>
    </source>
</evidence>
<dbReference type="STRING" id="764103.G7DUL7"/>
<keyword evidence="14" id="KW-0131">Cell cycle</keyword>
<keyword evidence="18" id="KW-1185">Reference proteome</keyword>
<evidence type="ECO:0000256" key="15">
    <source>
        <dbReference type="ARBA" id="ARBA00023328"/>
    </source>
</evidence>
<keyword evidence="9" id="KW-0493">Microtubule</keyword>
<dbReference type="EMBL" id="BABT02000029">
    <property type="protein sequence ID" value="GAA94277.1"/>
    <property type="molecule type" value="Genomic_DNA"/>
</dbReference>
<keyword evidence="12" id="KW-0206">Cytoskeleton</keyword>
<protein>
    <recommendedName>
        <fullName evidence="5">DASH complex subunit DAD4</fullName>
    </recommendedName>
    <alternativeName>
        <fullName evidence="16">Outer kinetochore protein DAD4</fullName>
    </alternativeName>
</protein>
<dbReference type="GO" id="GO:0008608">
    <property type="term" value="P:attachment of spindle microtubules to kinetochore"/>
    <property type="evidence" value="ECO:0007669"/>
    <property type="project" value="InterPro"/>
</dbReference>
<comment type="caution">
    <text evidence="17">The sequence shown here is derived from an EMBL/GenBank/DDBJ whole genome shotgun (WGS) entry which is preliminary data.</text>
</comment>
<evidence type="ECO:0000256" key="16">
    <source>
        <dbReference type="ARBA" id="ARBA00030569"/>
    </source>
</evidence>
<dbReference type="GO" id="GO:0072686">
    <property type="term" value="C:mitotic spindle"/>
    <property type="evidence" value="ECO:0007669"/>
    <property type="project" value="InterPro"/>
</dbReference>
<evidence type="ECO:0000256" key="2">
    <source>
        <dbReference type="ARBA" id="ARBA00004186"/>
    </source>
</evidence>
<evidence type="ECO:0000256" key="14">
    <source>
        <dbReference type="ARBA" id="ARBA00023306"/>
    </source>
</evidence>
<keyword evidence="6" id="KW-0158">Chromosome</keyword>
<dbReference type="PANTHER" id="PTHR28222:SF1">
    <property type="entry name" value="DASH COMPLEX SUBUNIT DAD4"/>
    <property type="match status" value="1"/>
</dbReference>
<keyword evidence="13" id="KW-0539">Nucleus</keyword>
<comment type="similarity">
    <text evidence="4">Belongs to the DASH complex DAD4 family.</text>
</comment>
<evidence type="ECO:0000256" key="11">
    <source>
        <dbReference type="ARBA" id="ARBA00022838"/>
    </source>
</evidence>
<keyword evidence="10" id="KW-0498">Mitosis</keyword>
<proteinExistence type="inferred from homology"/>
<dbReference type="PANTHER" id="PTHR28222">
    <property type="entry name" value="DASH COMPLEX SUBUNIT DAD4"/>
    <property type="match status" value="1"/>
</dbReference>
<dbReference type="RefSeq" id="XP_014564870.1">
    <property type="nucleotide sequence ID" value="XM_014709384.1"/>
</dbReference>
<keyword evidence="8" id="KW-0132">Cell division</keyword>
<dbReference type="OrthoDB" id="5516652at2759"/>
<evidence type="ECO:0000256" key="3">
    <source>
        <dbReference type="ARBA" id="ARBA00004629"/>
    </source>
</evidence>
<dbReference type="GO" id="GO:0005874">
    <property type="term" value="C:microtubule"/>
    <property type="evidence" value="ECO:0007669"/>
    <property type="project" value="UniProtKB-KW"/>
</dbReference>
<evidence type="ECO:0000256" key="12">
    <source>
        <dbReference type="ARBA" id="ARBA00023212"/>
    </source>
</evidence>
<evidence type="ECO:0000256" key="1">
    <source>
        <dbReference type="ARBA" id="ARBA00004123"/>
    </source>
</evidence>
<gene>
    <name evidence="17" type="primary">Mo00926</name>
    <name evidence="17" type="ORF">E5Q_00926</name>
</gene>
<dbReference type="OMA" id="SQMWANY"/>
<keyword evidence="7" id="KW-0963">Cytoplasm</keyword>
<sequence length="77" mass="8835">MTSRVLDNPYEEQQTILLGRVIGNVEKLNDAMIELCTSLAEINTYNSNITALSDMWSHYQRNVEFNLRTTGTLEEPQ</sequence>
<name>G7DUL7_MIXOS</name>
<dbReference type="Proteomes" id="UP000009131">
    <property type="component" value="Unassembled WGS sequence"/>
</dbReference>
<evidence type="ECO:0000256" key="6">
    <source>
        <dbReference type="ARBA" id="ARBA00022454"/>
    </source>
</evidence>
<dbReference type="InterPro" id="IPR013959">
    <property type="entry name" value="DASH_Dad4"/>
</dbReference>
<dbReference type="GO" id="GO:0042729">
    <property type="term" value="C:DASH complex"/>
    <property type="evidence" value="ECO:0007669"/>
    <property type="project" value="InterPro"/>
</dbReference>
<dbReference type="GO" id="GO:0051301">
    <property type="term" value="P:cell division"/>
    <property type="evidence" value="ECO:0007669"/>
    <property type="project" value="UniProtKB-KW"/>
</dbReference>
<comment type="subcellular location">
    <subcellularLocation>
        <location evidence="3">Chromosome</location>
        <location evidence="3">Centromere</location>
        <location evidence="3">Kinetochore</location>
    </subcellularLocation>
    <subcellularLocation>
        <location evidence="2">Cytoplasm</location>
        <location evidence="2">Cytoskeleton</location>
        <location evidence="2">Spindle</location>
    </subcellularLocation>
    <subcellularLocation>
        <location evidence="1">Nucleus</location>
    </subcellularLocation>
</comment>
<evidence type="ECO:0000256" key="13">
    <source>
        <dbReference type="ARBA" id="ARBA00023242"/>
    </source>
</evidence>
<dbReference type="InParanoid" id="G7DUL7"/>
<evidence type="ECO:0000256" key="9">
    <source>
        <dbReference type="ARBA" id="ARBA00022701"/>
    </source>
</evidence>
<reference evidence="17 18" key="1">
    <citation type="journal article" date="2011" name="J. Gen. Appl. Microbiol.">
        <title>Draft genome sequencing of the enigmatic basidiomycete Mixia osmundae.</title>
        <authorList>
            <person name="Nishida H."/>
            <person name="Nagatsuka Y."/>
            <person name="Sugiyama J."/>
        </authorList>
    </citation>
    <scope>NUCLEOTIDE SEQUENCE [LARGE SCALE GENOMIC DNA]</scope>
    <source>
        <strain evidence="18">CBS 9802 / IAM 14324 / JCM 22182 / KY 12970</strain>
    </source>
</reference>
<dbReference type="Pfam" id="PF08650">
    <property type="entry name" value="DASH_Dad4"/>
    <property type="match status" value="1"/>
</dbReference>
<dbReference type="eggNOG" id="ENOG502S890">
    <property type="taxonomic scope" value="Eukaryota"/>
</dbReference>
<evidence type="ECO:0000256" key="8">
    <source>
        <dbReference type="ARBA" id="ARBA00022618"/>
    </source>
</evidence>